<dbReference type="STRING" id="1156395.DBT_0226"/>
<organism evidence="1 2">
    <name type="scientific">Dissulfuribacter thermophilus</name>
    <dbReference type="NCBI Taxonomy" id="1156395"/>
    <lineage>
        <taxon>Bacteria</taxon>
        <taxon>Pseudomonadati</taxon>
        <taxon>Thermodesulfobacteriota</taxon>
        <taxon>Dissulfuribacteria</taxon>
        <taxon>Dissulfuribacterales</taxon>
        <taxon>Dissulfuribacteraceae</taxon>
        <taxon>Dissulfuribacter</taxon>
    </lineage>
</organism>
<reference evidence="1 2" key="1">
    <citation type="submission" date="2016-06" db="EMBL/GenBank/DDBJ databases">
        <title>Respiratory ammonification of nitrate coupled to the oxidation of elemental sulfur in deep-sea autotrophic thermophilic bacteria.</title>
        <authorList>
            <person name="Slobodkina G.B."/>
            <person name="Mardanov A.V."/>
            <person name="Ravin N.V."/>
            <person name="Frolova A.A."/>
            <person name="Viryasiv M.B."/>
            <person name="Chernyh N.A."/>
            <person name="Bonch-Osmolovskaya E.A."/>
            <person name="Slobodkin A.I."/>
        </authorList>
    </citation>
    <scope>NUCLEOTIDE SEQUENCE [LARGE SCALE GENOMIC DNA]</scope>
    <source>
        <strain evidence="1 2">S69</strain>
    </source>
</reference>
<dbReference type="EMBL" id="MAGO01000001">
    <property type="protein sequence ID" value="OCC16409.1"/>
    <property type="molecule type" value="Genomic_DNA"/>
</dbReference>
<sequence length="38" mass="4403">MWPIFFCLYLNPAIDEFAQDARCEGGLFAPFCRAGYRL</sequence>
<comment type="caution">
    <text evidence="1">The sequence shown here is derived from an EMBL/GenBank/DDBJ whole genome shotgun (WGS) entry which is preliminary data.</text>
</comment>
<proteinExistence type="predicted"/>
<accession>A0A1B9F905</accession>
<dbReference type="AlphaFoldDB" id="A0A1B9F905"/>
<evidence type="ECO:0000313" key="1">
    <source>
        <dbReference type="EMBL" id="OCC16409.1"/>
    </source>
</evidence>
<evidence type="ECO:0000313" key="2">
    <source>
        <dbReference type="Proteomes" id="UP000093080"/>
    </source>
</evidence>
<keyword evidence="2" id="KW-1185">Reference proteome</keyword>
<name>A0A1B9F905_9BACT</name>
<gene>
    <name evidence="1" type="ORF">DBT_0226</name>
</gene>
<dbReference type="Proteomes" id="UP000093080">
    <property type="component" value="Unassembled WGS sequence"/>
</dbReference>
<protein>
    <submittedName>
        <fullName evidence="1">Uncharacterized protein</fullName>
    </submittedName>
</protein>